<feature type="compositionally biased region" description="Basic and acidic residues" evidence="1">
    <location>
        <begin position="1179"/>
        <end position="1193"/>
    </location>
</feature>
<feature type="region of interest" description="Disordered" evidence="1">
    <location>
        <begin position="92"/>
        <end position="175"/>
    </location>
</feature>
<feature type="compositionally biased region" description="Polar residues" evidence="1">
    <location>
        <begin position="2320"/>
        <end position="2336"/>
    </location>
</feature>
<feature type="region of interest" description="Disordered" evidence="1">
    <location>
        <begin position="1035"/>
        <end position="1056"/>
    </location>
</feature>
<dbReference type="Gene3D" id="2.170.140.10">
    <property type="entry name" value="Chitin binding domain"/>
    <property type="match status" value="1"/>
</dbReference>
<dbReference type="SUPFAM" id="SSF57625">
    <property type="entry name" value="Invertebrate chitin-binding proteins"/>
    <property type="match status" value="1"/>
</dbReference>
<feature type="region of interest" description="Disordered" evidence="1">
    <location>
        <begin position="941"/>
        <end position="966"/>
    </location>
</feature>
<organism evidence="3 4">
    <name type="scientific">Chironomus riparius</name>
    <dbReference type="NCBI Taxonomy" id="315576"/>
    <lineage>
        <taxon>Eukaryota</taxon>
        <taxon>Metazoa</taxon>
        <taxon>Ecdysozoa</taxon>
        <taxon>Arthropoda</taxon>
        <taxon>Hexapoda</taxon>
        <taxon>Insecta</taxon>
        <taxon>Pterygota</taxon>
        <taxon>Neoptera</taxon>
        <taxon>Endopterygota</taxon>
        <taxon>Diptera</taxon>
        <taxon>Nematocera</taxon>
        <taxon>Chironomoidea</taxon>
        <taxon>Chironomidae</taxon>
        <taxon>Chironominae</taxon>
        <taxon>Chironomus</taxon>
    </lineage>
</organism>
<feature type="compositionally biased region" description="Low complexity" evidence="1">
    <location>
        <begin position="948"/>
        <end position="964"/>
    </location>
</feature>
<feature type="compositionally biased region" description="Basic and acidic residues" evidence="1">
    <location>
        <begin position="442"/>
        <end position="451"/>
    </location>
</feature>
<dbReference type="Pfam" id="PF01522">
    <property type="entry name" value="Polysacc_deac_1"/>
    <property type="match status" value="1"/>
</dbReference>
<feature type="domain" description="Chitin-binding type-2" evidence="2">
    <location>
        <begin position="37"/>
        <end position="91"/>
    </location>
</feature>
<feature type="compositionally biased region" description="Low complexity" evidence="1">
    <location>
        <begin position="556"/>
        <end position="587"/>
    </location>
</feature>
<dbReference type="EMBL" id="OU895878">
    <property type="protein sequence ID" value="CAG9803231.1"/>
    <property type="molecule type" value="Genomic_DNA"/>
</dbReference>
<reference evidence="3" key="2">
    <citation type="submission" date="2022-10" db="EMBL/GenBank/DDBJ databases">
        <authorList>
            <consortium name="ENA_rothamsted_submissions"/>
            <consortium name="culmorum"/>
            <person name="King R."/>
        </authorList>
    </citation>
    <scope>NUCLEOTIDE SEQUENCE</scope>
</reference>
<dbReference type="Pfam" id="PF01607">
    <property type="entry name" value="CBM_14"/>
    <property type="match status" value="1"/>
</dbReference>
<feature type="region of interest" description="Disordered" evidence="1">
    <location>
        <begin position="2295"/>
        <end position="2343"/>
    </location>
</feature>
<dbReference type="InterPro" id="IPR002557">
    <property type="entry name" value="Chitin-bd_dom"/>
</dbReference>
<feature type="region of interest" description="Disordered" evidence="1">
    <location>
        <begin position="1524"/>
        <end position="1547"/>
    </location>
</feature>
<dbReference type="GO" id="GO:0005576">
    <property type="term" value="C:extracellular region"/>
    <property type="evidence" value="ECO:0007669"/>
    <property type="project" value="InterPro"/>
</dbReference>
<feature type="compositionally biased region" description="Polar residues" evidence="1">
    <location>
        <begin position="1041"/>
        <end position="1056"/>
    </location>
</feature>
<dbReference type="Proteomes" id="UP001153620">
    <property type="component" value="Chromosome 2"/>
</dbReference>
<dbReference type="OrthoDB" id="504708at2759"/>
<feature type="region of interest" description="Disordered" evidence="1">
    <location>
        <begin position="478"/>
        <end position="521"/>
    </location>
</feature>
<evidence type="ECO:0000313" key="3">
    <source>
        <dbReference type="EMBL" id="CAG9803231.1"/>
    </source>
</evidence>
<evidence type="ECO:0000259" key="2">
    <source>
        <dbReference type="SMART" id="SM00494"/>
    </source>
</evidence>
<feature type="region of interest" description="Disordered" evidence="1">
    <location>
        <begin position="191"/>
        <end position="218"/>
    </location>
</feature>
<feature type="compositionally biased region" description="Low complexity" evidence="1">
    <location>
        <begin position="423"/>
        <end position="441"/>
    </location>
</feature>
<dbReference type="InterPro" id="IPR036508">
    <property type="entry name" value="Chitin-bd_dom_sf"/>
</dbReference>
<dbReference type="CDD" id="cd10975">
    <property type="entry name" value="CE4_CDA_like_2"/>
    <property type="match status" value="1"/>
</dbReference>
<feature type="compositionally biased region" description="Low complexity" evidence="1">
    <location>
        <begin position="1714"/>
        <end position="1745"/>
    </location>
</feature>
<feature type="region of interest" description="Disordered" evidence="1">
    <location>
        <begin position="1337"/>
        <end position="1361"/>
    </location>
</feature>
<dbReference type="InterPro" id="IPR011330">
    <property type="entry name" value="Glyco_hydro/deAcase_b/a-brl"/>
</dbReference>
<feature type="compositionally biased region" description="Low complexity" evidence="1">
    <location>
        <begin position="1234"/>
        <end position="1277"/>
    </location>
</feature>
<reference evidence="3" key="1">
    <citation type="submission" date="2022-01" db="EMBL/GenBank/DDBJ databases">
        <authorList>
            <person name="King R."/>
        </authorList>
    </citation>
    <scope>NUCLEOTIDE SEQUENCE</scope>
</reference>
<feature type="compositionally biased region" description="Low complexity" evidence="1">
    <location>
        <begin position="1376"/>
        <end position="1400"/>
    </location>
</feature>
<dbReference type="GO" id="GO:0016810">
    <property type="term" value="F:hydrolase activity, acting on carbon-nitrogen (but not peptide) bonds"/>
    <property type="evidence" value="ECO:0007669"/>
    <property type="project" value="InterPro"/>
</dbReference>
<feature type="compositionally biased region" description="Low complexity" evidence="1">
    <location>
        <begin position="2302"/>
        <end position="2315"/>
    </location>
</feature>
<keyword evidence="4" id="KW-1185">Reference proteome</keyword>
<feature type="compositionally biased region" description="Low complexity" evidence="1">
    <location>
        <begin position="1101"/>
        <end position="1136"/>
    </location>
</feature>
<feature type="region of interest" description="Disordered" evidence="1">
    <location>
        <begin position="1784"/>
        <end position="1806"/>
    </location>
</feature>
<feature type="region of interest" description="Disordered" evidence="1">
    <location>
        <begin position="1707"/>
        <end position="1745"/>
    </location>
</feature>
<feature type="region of interest" description="Disordered" evidence="1">
    <location>
        <begin position="272"/>
        <end position="344"/>
    </location>
</feature>
<feature type="compositionally biased region" description="Low complexity" evidence="1">
    <location>
        <begin position="103"/>
        <end position="120"/>
    </location>
</feature>
<dbReference type="Gene3D" id="3.20.20.370">
    <property type="entry name" value="Glycoside hydrolase/deacetylase"/>
    <property type="match status" value="2"/>
</dbReference>
<dbReference type="InterPro" id="IPR002509">
    <property type="entry name" value="NODB_dom"/>
</dbReference>
<dbReference type="InterPro" id="IPR052740">
    <property type="entry name" value="CE4"/>
</dbReference>
<feature type="region of interest" description="Disordered" evidence="1">
    <location>
        <begin position="1234"/>
        <end position="1286"/>
    </location>
</feature>
<feature type="region of interest" description="Disordered" evidence="1">
    <location>
        <begin position="1376"/>
        <end position="1409"/>
    </location>
</feature>
<feature type="region of interest" description="Disordered" evidence="1">
    <location>
        <begin position="1"/>
        <end position="34"/>
    </location>
</feature>
<dbReference type="GO" id="GO:0008061">
    <property type="term" value="F:chitin binding"/>
    <property type="evidence" value="ECO:0007669"/>
    <property type="project" value="InterPro"/>
</dbReference>
<feature type="region of interest" description="Disordered" evidence="1">
    <location>
        <begin position="602"/>
        <end position="621"/>
    </location>
</feature>
<feature type="compositionally biased region" description="Low complexity" evidence="1">
    <location>
        <begin position="127"/>
        <end position="144"/>
    </location>
</feature>
<gene>
    <name evidence="3" type="ORF">CHIRRI_LOCUS6132</name>
</gene>
<feature type="region of interest" description="Disordered" evidence="1">
    <location>
        <begin position="415"/>
        <end position="460"/>
    </location>
</feature>
<feature type="compositionally biased region" description="Polar residues" evidence="1">
    <location>
        <begin position="1197"/>
        <end position="1207"/>
    </location>
</feature>
<feature type="compositionally biased region" description="Low complexity" evidence="1">
    <location>
        <begin position="1524"/>
        <end position="1540"/>
    </location>
</feature>
<accession>A0A9N9WT83</accession>
<dbReference type="PANTHER" id="PTHR45985">
    <property type="match status" value="1"/>
</dbReference>
<sequence length="2844" mass="319423">MYFTNAQTRRNQSPRAGPTGRALGLNPKGTSSSSSEFQCPEEFGYFPHPSDCSLYYVCVFGGALQESCTGGLMYSHELQTCDWPRNVGCEASEVSKPAPAPAREVSPRVPQVSSRVRFSSLNVEQTAPSGPSGPSGPSAPSAPAHIQQIQTLPPPPNQQRISPKPVITSRGQPPSFTQDEILKQLYEETHDTLPPAEEEETDRNQRVYRGQPSTVTQVQRDRDGIIHQPSHNAIPTQNKVGSFSFTNSQIPTFTSEDELQDLDITKHKVLDRKRRDLSSLTDSNEESNIKTEHLENESETETDSTKRIEKRSNDDETHVSSLDEVSEILEGSENSDDVQRRTRQLRPSIISSPWRISNGRAVNFSPSNQNSYGSSFSGFPSAQSGFLYKSDGRFYPTNPYKTSSDDFRPVISTYSGNNNKNKYNFQSFGSNSGSSSGYAYESSDRDQEATPKYKQSSKIPSQSSALLPLIYSLESFEPKAKQTTTPPPIESQDNYSYFHLGKGSSSQTQHHQQQQQHQYQDKVKTYAFPITNQQPQQTTTQRSFVSFNSVGGFFNNNQQQSNQGFLPIQSSSSSGSSKNNNNNNSNKVTPAPIYEGIKSASSYDSRYTSPAPIKKSQSTPQYSSNGFLNNLNFNKNAATVFNFGIDSAKEREKQREEKVIEITTKKQSYKQQQYPIPTSTPKYIQSYTTPNQLFDVDKFIAELRETQRLQNVKNIGGNLSPHNIQQQHSIYKINNNKTQSLLLNKTPNIRYQYFTSPSPSSTTASPDEYYYDDEDEEVEHTYDNGANLSKLKVQSDKVNSNKDNYNSHTLNKKPNLITSNAAAYDDDEYYEDYEDEEEEFKFLPPPVNKPKYTPMTETMAPRPINVTTLRPYYVSGQTFSTPSPISSTIPSIIKFPDDVFQAIRPFTSLSPKIYSNGNNANKIIKTNHLSGSYDFTKGTTTTQIPHSTTKLTTKAPKTTTTTERTTTKKTKLKIITKATTAGKKQQVTSTTVKPTRTAVTTTRRKLYTSKANNRGNLRFKPSTKRPDLTRLEIDEKLPNRVEQSSPAPSAFNIPSKTQITQNKNYYNTSNYNTNFDPFYPSYDDGVDIYSDVDYSNIYNQPKSTPSSTYRPTTTQSPQTFATRPQTQSTTYLTQTQAPPKQKYNQQNIYSSADYDDGLNAQLEESERYGQQEEDSSNFRGDRNELSPTFDRKLPKVQSPSSFSNGQKYSSVPAIVKLSTPEPFSYKPTVPVTQRYSTSRSYSSTKFPQTFPTTSSSTTTTTQRTTTTQEPPQYYPTRSSLSDGTNKTANNRLKITFSARAGSLNPFQKDYIPYNVPIQSSLLPSINYTDTLPSTTLTKTSTSTFSSSTSTIKSTTTVQTPITPPSVQVVNIQLISNSNSNNNNNNNDKFNSNTHNNNNNNQEPLPDHYYYSEQDGQFDYYDNVDEISIPSSSIKPLVNNNIKNHHSSSSSSFPSKSSSNSLSQSSSPIKSFANLNVNSELNYKLPNLSQLRYDQSTLKSFFMNSNPTTENLMLASLRQSTVVSTTPSSTTTSTEKSTSTVKIPTSTRDFEEQRQRILSFIISENQPSSFKAPSTTTTQKSIFIDNTNNYSHSDRSSNKYEYFNAFVNAQSSPKSVESTTSTPPRNIVHNSVINQAPKSTVLISREQLTQNNNKPIRLTLSSSLDGFENKKVTKDKDYNKGTVEEIPLLKSRQPSLYLKPIEPTTYSPPKSYRFTTESTSEPSTTTYSPPKSFRFTYETSSDPSTTTTTEKLFEILNEDVQEDPEIFAIHSRRRPYVNDFLTSSTLPTRFPPRTTTTEAPSSTESSTILPISTARTVAQSFTSRGLVFKEILNKTLESQALTKPIVSPYISLETQRLTNAIRTTPRTNYGINTNNINKESTMTSTQSTPVSTYRSYFLITAPPKTMNNQEINISTTVPSTYLFPESSTTKLVSNFPTASPLILSTVKESSLSERKRGKYRPYISFSSSSSNSLDDEATTYSPRLRFNARTTESSVEQPVAVRRKVIRLKSASVDTPQSSSTERVDVTTYNPSKKITFDKFVPSHPRESPILTKLNEFISKLSHSADIFGTTSKGSSYNDLTNENVASVVEVTEKPFYKTRLSNLNNNNNSNLRNLTELHDTTTKKFRATVEMPEMNVPEEKYEKKNVNLYSDDSYDEEENEERPYIDIIDDHDEFIAAVNVESSTLSSTASPYPSRYFYNTSYSSTETPTSTLTTSTVRTTTIPETTSTTVTEPTTTTILRTTENVLSTTTTTNPKSLIPPRATRVNNAIKSSISAGLPRRNSNSASIKCNDVSSNAKCNEIPSRPSNRNPSRGSSAYAGETQSTVSQNSGRGTSPTRARPTLKPAQIVTKDAQQFVDIYRHQPTRIEPLYPQPVPDKTAAKCRKDVCLLPDCYCGGKDIPGKLPLDETPQLVLITFEDSVNDVHNKVFEMLFNSSRKNPNGCEIRATFFISHEWTDYGLVQDLYADGHEIASHSVSSGKLPVQLLVSVDHESFTILENGFGDMPVEQVPQIVLLTFDDSVNDLNKQLYADLFQRDRVNPNGCPISATFYVSHEWTDYSQVQNLYADGHEMASHTVSHSFGEQFSLKKWAREIAGQREILSAYGGVKQDDIRGMRAPFLSIGGNKMFKMLYDFNFTYDSSMPVYENRPPSWPYTLDYKLFHDCMIPPCPTKSYPGVWEVPMVMWQDLNGGRCSMGDACSNPAESEGVYKMIMKNFERHYTTNRAPFGLFYHAAWFTQPHHKEGFIQFLDAINSMKDVYIVTNWQALQWVRDPTPISRMQSFQPFQCNYQDRPKRCNNPKVCNLWHKSGVRYMRTCQPCPEIYPWTGKTGIRSSRIDNDLEVVEST</sequence>
<dbReference type="FunFam" id="3.20.20.370:FF:000003">
    <property type="entry name" value="CLUMA_CG003232, isoform B"/>
    <property type="match status" value="1"/>
</dbReference>
<feature type="region of interest" description="Disordered" evidence="1">
    <location>
        <begin position="556"/>
        <end position="591"/>
    </location>
</feature>
<name>A0A9N9WT83_9DIPT</name>
<feature type="region of interest" description="Disordered" evidence="1">
    <location>
        <begin position="1164"/>
        <end position="1207"/>
    </location>
</feature>
<feature type="compositionally biased region" description="Polar residues" evidence="1">
    <location>
        <begin position="1"/>
        <end position="14"/>
    </location>
</feature>
<protein>
    <recommendedName>
        <fullName evidence="2">Chitin-binding type-2 domain-containing protein</fullName>
    </recommendedName>
</protein>
<feature type="region of interest" description="Disordered" evidence="1">
    <location>
        <begin position="1439"/>
        <end position="1467"/>
    </location>
</feature>
<evidence type="ECO:0000256" key="1">
    <source>
        <dbReference type="SAM" id="MobiDB-lite"/>
    </source>
</evidence>
<feature type="compositionally biased region" description="Low complexity" evidence="1">
    <location>
        <begin position="504"/>
        <end position="518"/>
    </location>
</feature>
<dbReference type="GO" id="GO:0005975">
    <property type="term" value="P:carbohydrate metabolic process"/>
    <property type="evidence" value="ECO:0007669"/>
    <property type="project" value="InterPro"/>
</dbReference>
<feature type="region of interest" description="Disordered" evidence="1">
    <location>
        <begin position="1097"/>
        <end position="1143"/>
    </location>
</feature>
<evidence type="ECO:0000313" key="4">
    <source>
        <dbReference type="Proteomes" id="UP001153620"/>
    </source>
</evidence>
<dbReference type="PANTHER" id="PTHR45985:SF12">
    <property type="entry name" value="CHITIN DEACETYLASE-LIKE 5, ISOFORM B"/>
    <property type="match status" value="1"/>
</dbReference>
<feature type="compositionally biased region" description="Basic and acidic residues" evidence="1">
    <location>
        <begin position="287"/>
        <end position="296"/>
    </location>
</feature>
<proteinExistence type="predicted"/>
<dbReference type="SUPFAM" id="SSF88713">
    <property type="entry name" value="Glycoside hydrolase/deacetylase"/>
    <property type="match status" value="2"/>
</dbReference>
<dbReference type="SMART" id="SM00494">
    <property type="entry name" value="ChtBD2"/>
    <property type="match status" value="1"/>
</dbReference>
<feature type="compositionally biased region" description="Basic and acidic residues" evidence="1">
    <location>
        <begin position="303"/>
        <end position="318"/>
    </location>
</feature>